<proteinExistence type="predicted"/>
<evidence type="ECO:0000313" key="2">
    <source>
        <dbReference type="EMBL" id="SMF44050.1"/>
    </source>
</evidence>
<dbReference type="OrthoDB" id="225437at2"/>
<organism evidence="2 3">
    <name type="scientific">Xaviernesmea oryzae</name>
    <dbReference type="NCBI Taxonomy" id="464029"/>
    <lineage>
        <taxon>Bacteria</taxon>
        <taxon>Pseudomonadati</taxon>
        <taxon>Pseudomonadota</taxon>
        <taxon>Alphaproteobacteria</taxon>
        <taxon>Hyphomicrobiales</taxon>
        <taxon>Rhizobiaceae</taxon>
        <taxon>Rhizobium/Agrobacterium group</taxon>
        <taxon>Xaviernesmea</taxon>
    </lineage>
</organism>
<keyword evidence="1" id="KW-0812">Transmembrane</keyword>
<sequence>MLTNGIGNLRKISSRPLGRRRRGLLIGILVALVLFALYQIVAPFLISSTVVRESMERAVAQWTGHDVTIEGVPDIRFWPEPRITLREITIRKQADGGERVLGRVSRLSASFDLFEALLGRPEFEDFHLTNPEIYILRDANGRLDWANDGLLSRAVREAKADGGGQSLPSGDDAQMGDVKITNGTLEVSDVASGRVTRFASINGDLHWPWLSRGLNIRADGEMNGRRLAIDISSSQPLLLLSGKSGNASGSVESDLLRGRFNGTANLAAHAFLSGDAELTIPDLSSAMAWSGVHFDGTERLKSLSLSARLVTNDEALRFENLSLSLNDARATGILDLVLPPDRLPRLTGTLAFDRMDFSGVLAAIAPRSGDGAGQNNGLRNRLELDLRLSAQQATLGPFQLAEAAMSVMNTAEQSRIDIVDSDFETGRLTGRIATTKGGASGGIALHLSVQSADFGDIVRELGLAGPLPAARGSLELSLDADRSLTTEAWRNAKGTIRFRTERGSLPGVNLAGIRQLATQKPYFPLSEAGGGNLEFDSIDISADLKGGSADIREGKLVGPGETIALSGVVSYVNNSLALSASIQPPAQGAGAAPLMVFIGGSWPNPVIWSISQAPPPKVAE</sequence>
<protein>
    <submittedName>
        <fullName evidence="2">AsmA protein</fullName>
    </submittedName>
</protein>
<dbReference type="PANTHER" id="PTHR30441">
    <property type="entry name" value="DUF748 DOMAIN-CONTAINING PROTEIN"/>
    <property type="match status" value="1"/>
</dbReference>
<dbReference type="GO" id="GO:0005886">
    <property type="term" value="C:plasma membrane"/>
    <property type="evidence" value="ECO:0007669"/>
    <property type="project" value="TreeGrafter"/>
</dbReference>
<name>A0A1X7F1C1_9HYPH</name>
<keyword evidence="1" id="KW-0472">Membrane</keyword>
<keyword evidence="1" id="KW-1133">Transmembrane helix</keyword>
<dbReference type="InterPro" id="IPR052894">
    <property type="entry name" value="AsmA-related"/>
</dbReference>
<dbReference type="GO" id="GO:0090313">
    <property type="term" value="P:regulation of protein targeting to membrane"/>
    <property type="evidence" value="ECO:0007669"/>
    <property type="project" value="TreeGrafter"/>
</dbReference>
<dbReference type="STRING" id="464029.SAMN02982989_2167"/>
<gene>
    <name evidence="2" type="ORF">SAMN02982989_2167</name>
</gene>
<evidence type="ECO:0000313" key="3">
    <source>
        <dbReference type="Proteomes" id="UP000192903"/>
    </source>
</evidence>
<dbReference type="Proteomes" id="UP000192903">
    <property type="component" value="Unassembled WGS sequence"/>
</dbReference>
<keyword evidence="3" id="KW-1185">Reference proteome</keyword>
<dbReference type="PANTHER" id="PTHR30441:SF4">
    <property type="entry name" value="PROTEIN ASMA"/>
    <property type="match status" value="1"/>
</dbReference>
<reference evidence="3" key="1">
    <citation type="submission" date="2017-04" db="EMBL/GenBank/DDBJ databases">
        <authorList>
            <person name="Varghese N."/>
            <person name="Submissions S."/>
        </authorList>
    </citation>
    <scope>NUCLEOTIDE SEQUENCE [LARGE SCALE GENOMIC DNA]</scope>
    <source>
        <strain evidence="3">B4P</strain>
    </source>
</reference>
<feature type="transmembrane region" description="Helical" evidence="1">
    <location>
        <begin position="24"/>
        <end position="46"/>
    </location>
</feature>
<dbReference type="AlphaFoldDB" id="A0A1X7F1C1"/>
<evidence type="ECO:0000256" key="1">
    <source>
        <dbReference type="SAM" id="Phobius"/>
    </source>
</evidence>
<dbReference type="EMBL" id="FXAF01000006">
    <property type="protein sequence ID" value="SMF44050.1"/>
    <property type="molecule type" value="Genomic_DNA"/>
</dbReference>
<dbReference type="RefSeq" id="WP_085422394.1">
    <property type="nucleotide sequence ID" value="NZ_FXAF01000006.1"/>
</dbReference>
<accession>A0A1X7F1C1</accession>